<feature type="non-terminal residue" evidence="2">
    <location>
        <position position="1"/>
    </location>
</feature>
<accession>A0A6N2B038</accession>
<evidence type="ECO:0000313" key="2">
    <source>
        <dbReference type="EMBL" id="TMW88172.1"/>
    </source>
</evidence>
<name>A0A6N2B038_SOLCI</name>
<sequence length="153" mass="18113">SLPTEEHDLMSLVGKSFKNSDLVNLLKREDTPRNHKESLCLLWFTHNILLSKDPSNNIIFKYVNFCQDIEAFNNYPWAYESFHLTVDCLLRPLGEKINNLCGFPWAFMVWAFEVIPYLTHQLIAERQRSSRRMLRWLISRTNITKEGHIPDLF</sequence>
<dbReference type="InterPro" id="IPR015410">
    <property type="entry name" value="DUF1985"/>
</dbReference>
<dbReference type="EMBL" id="RXGB01005283">
    <property type="protein sequence ID" value="TMW88172.1"/>
    <property type="molecule type" value="Genomic_DNA"/>
</dbReference>
<feature type="non-terminal residue" evidence="2">
    <location>
        <position position="153"/>
    </location>
</feature>
<reference evidence="2" key="1">
    <citation type="submission" date="2019-05" db="EMBL/GenBank/DDBJ databases">
        <title>The de novo reference genome and transcriptome assemblies of the wild tomato species Solanum chilense.</title>
        <authorList>
            <person name="Stam R."/>
            <person name="Nosenko T."/>
            <person name="Hoerger A.C."/>
            <person name="Stephan W."/>
            <person name="Seidel M.A."/>
            <person name="Kuhn J.M.M."/>
            <person name="Haberer G."/>
            <person name="Tellier A."/>
        </authorList>
    </citation>
    <scope>NUCLEOTIDE SEQUENCE</scope>
    <source>
        <tissue evidence="2">Mature leaves</tissue>
    </source>
</reference>
<feature type="domain" description="DUF1985" evidence="1">
    <location>
        <begin position="15"/>
        <end position="86"/>
    </location>
</feature>
<gene>
    <name evidence="2" type="ORF">EJD97_018955</name>
</gene>
<dbReference type="Pfam" id="PF09331">
    <property type="entry name" value="DUF1985"/>
    <property type="match status" value="1"/>
</dbReference>
<dbReference type="PANTHER" id="PTHR48449:SF1">
    <property type="entry name" value="DUF1985 DOMAIN-CONTAINING PROTEIN"/>
    <property type="match status" value="1"/>
</dbReference>
<dbReference type="PANTHER" id="PTHR48449">
    <property type="entry name" value="DUF1985 DOMAIN-CONTAINING PROTEIN"/>
    <property type="match status" value="1"/>
</dbReference>
<comment type="caution">
    <text evidence="2">The sequence shown here is derived from an EMBL/GenBank/DDBJ whole genome shotgun (WGS) entry which is preliminary data.</text>
</comment>
<proteinExistence type="predicted"/>
<organism evidence="2">
    <name type="scientific">Solanum chilense</name>
    <name type="common">Tomato</name>
    <name type="synonym">Lycopersicon chilense</name>
    <dbReference type="NCBI Taxonomy" id="4083"/>
    <lineage>
        <taxon>Eukaryota</taxon>
        <taxon>Viridiplantae</taxon>
        <taxon>Streptophyta</taxon>
        <taxon>Embryophyta</taxon>
        <taxon>Tracheophyta</taxon>
        <taxon>Spermatophyta</taxon>
        <taxon>Magnoliopsida</taxon>
        <taxon>eudicotyledons</taxon>
        <taxon>Gunneridae</taxon>
        <taxon>Pentapetalae</taxon>
        <taxon>asterids</taxon>
        <taxon>lamiids</taxon>
        <taxon>Solanales</taxon>
        <taxon>Solanaceae</taxon>
        <taxon>Solanoideae</taxon>
        <taxon>Solaneae</taxon>
        <taxon>Solanum</taxon>
        <taxon>Solanum subgen. Lycopersicon</taxon>
    </lineage>
</organism>
<protein>
    <recommendedName>
        <fullName evidence="1">DUF1985 domain-containing protein</fullName>
    </recommendedName>
</protein>
<evidence type="ECO:0000259" key="1">
    <source>
        <dbReference type="Pfam" id="PF09331"/>
    </source>
</evidence>
<dbReference type="AlphaFoldDB" id="A0A6N2B038"/>